<dbReference type="Gene3D" id="3.40.50.261">
    <property type="entry name" value="Succinyl-CoA synthetase domains"/>
    <property type="match status" value="2"/>
</dbReference>
<dbReference type="InterPro" id="IPR011761">
    <property type="entry name" value="ATP-grasp"/>
</dbReference>
<dbReference type="Pfam" id="PF19045">
    <property type="entry name" value="Ligase_CoA_2"/>
    <property type="match status" value="1"/>
</dbReference>
<dbReference type="InterPro" id="IPR003781">
    <property type="entry name" value="CoA-bd"/>
</dbReference>
<dbReference type="Pfam" id="PF13607">
    <property type="entry name" value="Succ_CoA_lig"/>
    <property type="match status" value="1"/>
</dbReference>
<dbReference type="InterPro" id="IPR013815">
    <property type="entry name" value="ATP_grasp_subdomain_1"/>
</dbReference>
<dbReference type="Proteomes" id="UP000637074">
    <property type="component" value="Unassembled WGS sequence"/>
</dbReference>
<dbReference type="PANTHER" id="PTHR43334:SF1">
    <property type="entry name" value="3-HYDROXYPROPIONATE--COA LIGASE [ADP-FORMING]"/>
    <property type="match status" value="1"/>
</dbReference>
<dbReference type="EMBL" id="BNDS01000016">
    <property type="protein sequence ID" value="GHH99933.1"/>
    <property type="molecule type" value="Genomic_DNA"/>
</dbReference>
<dbReference type="InterPro" id="IPR043938">
    <property type="entry name" value="Ligase_CoA_dom"/>
</dbReference>
<keyword evidence="1" id="KW-0436">Ligase</keyword>
<evidence type="ECO:0000256" key="4">
    <source>
        <dbReference type="PROSITE-ProRule" id="PRU00409"/>
    </source>
</evidence>
<dbReference type="Pfam" id="PF13549">
    <property type="entry name" value="ATP-grasp_5"/>
    <property type="match status" value="1"/>
</dbReference>
<protein>
    <submittedName>
        <fullName evidence="6">CoA-binding protein</fullName>
    </submittedName>
</protein>
<comment type="caution">
    <text evidence="6">The sequence shown here is derived from an EMBL/GenBank/DDBJ whole genome shotgun (WGS) entry which is preliminary data.</text>
</comment>
<organism evidence="6 7">
    <name type="scientific">Neobacillus kokaensis</name>
    <dbReference type="NCBI Taxonomy" id="2759023"/>
    <lineage>
        <taxon>Bacteria</taxon>
        <taxon>Bacillati</taxon>
        <taxon>Bacillota</taxon>
        <taxon>Bacilli</taxon>
        <taxon>Bacillales</taxon>
        <taxon>Bacillaceae</taxon>
        <taxon>Neobacillus</taxon>
    </lineage>
</organism>
<evidence type="ECO:0000313" key="6">
    <source>
        <dbReference type="EMBL" id="GHH99933.1"/>
    </source>
</evidence>
<feature type="domain" description="ATP-grasp" evidence="5">
    <location>
        <begin position="509"/>
        <end position="563"/>
    </location>
</feature>
<sequence>MVNAGVVILEEEIIKEVINMKKKLNLEPMFSPKSITIIGASAGVGKISARPLFLLRKLGYQGTIYPVNAKYTEIEGYPCIQEIEELPKDIDLAIISIRASEVLPTLERLAKRSVKSAVVFSSGFSEAGESGEELQQRLNKFVEETGIPVCGPNSLGFFNLKESVIASFLQLEPSRMDPIAFITQSGAFGTLSYKMLNDMGTGYQYFVSSGNEATVDFFDYVQYFAKQEDIKVIGGYIEGARDLEKMNEAIRLCQHQDKPLILMKVGKSEKGAEAAISHTASLTGDASIYSGFFKQKNVIQVDDEEELIDTVNLFNKAKTSSQRGGVALVTISGGAGIVMADKCEQYGIELAELMPETTSKLKELLPAFASVKNPIDVTAQIMQDLEKLFESIRVTLEDDGVEALVVYNQLGDFLAPKIIPGLSEIAQQTNKTFVVCWAGASEQTKDALFAGGVCWLPTPSRSIRALKNLLHYKRRKGLLPKQDFTVTERLTNRIVMEAFEGITNEYTSKQHLKNYGISVPAGSIVKNVESAVKVAEEIGYPIVLKVLSRQIVHKSDAGVVKVNLKSEDEVRNSFEEILINAGKYNPQVQIEGVVVEKMMKEGLEMMIGSIQDPLFGPCILLGSGGVFVEVLNDTVIRPAPLTMEDAWEMIRSLKGYAVLKGIRGQGPYDIQALAETLVKVSEFCLDQQDWLQELDINPVLVQAAKKGVTALDCLLVGKRTAKHLSYL</sequence>
<dbReference type="InterPro" id="IPR032875">
    <property type="entry name" value="Succ_CoA_lig_flav_dom"/>
</dbReference>
<evidence type="ECO:0000256" key="2">
    <source>
        <dbReference type="ARBA" id="ARBA00022741"/>
    </source>
</evidence>
<dbReference type="SUPFAM" id="SSF56059">
    <property type="entry name" value="Glutathione synthetase ATP-binding domain-like"/>
    <property type="match status" value="1"/>
</dbReference>
<dbReference type="InterPro" id="IPR036291">
    <property type="entry name" value="NAD(P)-bd_dom_sf"/>
</dbReference>
<evidence type="ECO:0000256" key="1">
    <source>
        <dbReference type="ARBA" id="ARBA00022598"/>
    </source>
</evidence>
<accession>A0ABQ3N8N0</accession>
<keyword evidence="3 4" id="KW-0067">ATP-binding</keyword>
<dbReference type="PANTHER" id="PTHR43334">
    <property type="entry name" value="ACETATE--COA LIGASE [ADP-FORMING]"/>
    <property type="match status" value="1"/>
</dbReference>
<dbReference type="Gene3D" id="3.40.50.720">
    <property type="entry name" value="NAD(P)-binding Rossmann-like Domain"/>
    <property type="match status" value="1"/>
</dbReference>
<dbReference type="Pfam" id="PF13380">
    <property type="entry name" value="CoA_binding_2"/>
    <property type="match status" value="1"/>
</dbReference>
<proteinExistence type="predicted"/>
<reference evidence="6 7" key="1">
    <citation type="journal article" date="2022" name="Int. J. Syst. Evol. Microbiol.">
        <title>Neobacillus kokaensis sp. nov., isolated from soil.</title>
        <authorList>
            <person name="Yuki K."/>
            <person name="Matsubara H."/>
            <person name="Yamaguchi S."/>
        </authorList>
    </citation>
    <scope>NUCLEOTIDE SEQUENCE [LARGE SCALE GENOMIC DNA]</scope>
    <source>
        <strain evidence="6 7">LOB 377</strain>
    </source>
</reference>
<keyword evidence="2 4" id="KW-0547">Nucleotide-binding</keyword>
<evidence type="ECO:0000313" key="7">
    <source>
        <dbReference type="Proteomes" id="UP000637074"/>
    </source>
</evidence>
<dbReference type="Gene3D" id="3.30.470.20">
    <property type="entry name" value="ATP-grasp fold, B domain"/>
    <property type="match status" value="1"/>
</dbReference>
<gene>
    <name evidence="6" type="ORF">AM1BK_34760</name>
</gene>
<dbReference type="SMART" id="SM00881">
    <property type="entry name" value="CoA_binding"/>
    <property type="match status" value="1"/>
</dbReference>
<dbReference type="PROSITE" id="PS50975">
    <property type="entry name" value="ATP_GRASP"/>
    <property type="match status" value="1"/>
</dbReference>
<keyword evidence="7" id="KW-1185">Reference proteome</keyword>
<dbReference type="InterPro" id="IPR051538">
    <property type="entry name" value="Acyl-CoA_Synth/Transferase"/>
</dbReference>
<dbReference type="InterPro" id="IPR016102">
    <property type="entry name" value="Succinyl-CoA_synth-like"/>
</dbReference>
<dbReference type="Gene3D" id="3.30.1490.20">
    <property type="entry name" value="ATP-grasp fold, A domain"/>
    <property type="match status" value="1"/>
</dbReference>
<evidence type="ECO:0000259" key="5">
    <source>
        <dbReference type="PROSITE" id="PS50975"/>
    </source>
</evidence>
<dbReference type="SUPFAM" id="SSF51735">
    <property type="entry name" value="NAD(P)-binding Rossmann-fold domains"/>
    <property type="match status" value="1"/>
</dbReference>
<evidence type="ECO:0000256" key="3">
    <source>
        <dbReference type="ARBA" id="ARBA00022840"/>
    </source>
</evidence>
<dbReference type="SUPFAM" id="SSF52210">
    <property type="entry name" value="Succinyl-CoA synthetase domains"/>
    <property type="match status" value="2"/>
</dbReference>
<name>A0ABQ3N8N0_9BACI</name>